<dbReference type="PANTHER" id="PTHR47099">
    <property type="entry name" value="METHYLCOBAMIDE:COM METHYLTRANSFERASE MTBA"/>
    <property type="match status" value="1"/>
</dbReference>
<organism evidence="2">
    <name type="scientific">marine sediment metagenome</name>
    <dbReference type="NCBI Taxonomy" id="412755"/>
    <lineage>
        <taxon>unclassified sequences</taxon>
        <taxon>metagenomes</taxon>
        <taxon>ecological metagenomes</taxon>
    </lineage>
</organism>
<sequence length="178" mass="20135">ELLEKITDYKVEVAKKKVELGAKVGHHGDDLGTNVGTFFSKAMFRKMLLPRLKRVFDVYNDANIPVWLHSCGNITDYIPDLIDIGLRILEPVQPVMDIKLLKKKFGKDLVFYGGIDTQNLLPYGSPEEVKTEARRTIRTLGKGGGLIMGTAQEIMHDVPIENIKALVETMREERERVL</sequence>
<feature type="domain" description="Uroporphyrinogen decarboxylase (URO-D)" evidence="1">
    <location>
        <begin position="1"/>
        <end position="172"/>
    </location>
</feature>
<dbReference type="EMBL" id="BART01034924">
    <property type="protein sequence ID" value="GAH09138.1"/>
    <property type="molecule type" value="Genomic_DNA"/>
</dbReference>
<proteinExistence type="predicted"/>
<dbReference type="AlphaFoldDB" id="X1EKG3"/>
<gene>
    <name evidence="2" type="ORF">S01H4_59528</name>
</gene>
<dbReference type="GO" id="GO:0004853">
    <property type="term" value="F:uroporphyrinogen decarboxylase activity"/>
    <property type="evidence" value="ECO:0007669"/>
    <property type="project" value="InterPro"/>
</dbReference>
<evidence type="ECO:0000313" key="2">
    <source>
        <dbReference type="EMBL" id="GAH09138.1"/>
    </source>
</evidence>
<dbReference type="PANTHER" id="PTHR47099:SF1">
    <property type="entry name" value="METHYLCOBAMIDE:COM METHYLTRANSFERASE MTBA"/>
    <property type="match status" value="1"/>
</dbReference>
<dbReference type="SUPFAM" id="SSF51726">
    <property type="entry name" value="UROD/MetE-like"/>
    <property type="match status" value="1"/>
</dbReference>
<feature type="non-terminal residue" evidence="2">
    <location>
        <position position="1"/>
    </location>
</feature>
<accession>X1EKG3</accession>
<dbReference type="Gene3D" id="3.20.20.210">
    <property type="match status" value="1"/>
</dbReference>
<dbReference type="InterPro" id="IPR038071">
    <property type="entry name" value="UROD/MetE-like_sf"/>
</dbReference>
<dbReference type="GO" id="GO:0006779">
    <property type="term" value="P:porphyrin-containing compound biosynthetic process"/>
    <property type="evidence" value="ECO:0007669"/>
    <property type="project" value="InterPro"/>
</dbReference>
<evidence type="ECO:0000259" key="1">
    <source>
        <dbReference type="Pfam" id="PF01208"/>
    </source>
</evidence>
<dbReference type="InterPro" id="IPR052024">
    <property type="entry name" value="Methanogen_methyltrans"/>
</dbReference>
<protein>
    <recommendedName>
        <fullName evidence="1">Uroporphyrinogen decarboxylase (URO-D) domain-containing protein</fullName>
    </recommendedName>
</protein>
<dbReference type="InterPro" id="IPR000257">
    <property type="entry name" value="Uroporphyrinogen_deCOase"/>
</dbReference>
<reference evidence="2" key="1">
    <citation type="journal article" date="2014" name="Front. Microbiol.">
        <title>High frequency of phylogenetically diverse reductive dehalogenase-homologous genes in deep subseafloor sedimentary metagenomes.</title>
        <authorList>
            <person name="Kawai M."/>
            <person name="Futagami T."/>
            <person name="Toyoda A."/>
            <person name="Takaki Y."/>
            <person name="Nishi S."/>
            <person name="Hori S."/>
            <person name="Arai W."/>
            <person name="Tsubouchi T."/>
            <person name="Morono Y."/>
            <person name="Uchiyama I."/>
            <person name="Ito T."/>
            <person name="Fujiyama A."/>
            <person name="Inagaki F."/>
            <person name="Takami H."/>
        </authorList>
    </citation>
    <scope>NUCLEOTIDE SEQUENCE</scope>
    <source>
        <strain evidence="2">Expedition CK06-06</strain>
    </source>
</reference>
<name>X1EKG3_9ZZZZ</name>
<comment type="caution">
    <text evidence="2">The sequence shown here is derived from an EMBL/GenBank/DDBJ whole genome shotgun (WGS) entry which is preliminary data.</text>
</comment>
<dbReference type="Pfam" id="PF01208">
    <property type="entry name" value="URO-D"/>
    <property type="match status" value="1"/>
</dbReference>